<keyword evidence="2" id="KW-0808">Transferase</keyword>
<sequence>MIVSKKPAISVVIPLYNKEKVIARTVATVLNQSFDNFELVIVDDGSSDHSLEIVKKIEDNRIIIYEKENGGVSNARNYGVKRAKGEWIFLLDADDELYNNAFETLFNLVNKYEGKSVYIANFCVSKGDRLDVYCKERSEGVFKYGTRVIWLNKVFSRTGNTLLNKNIFEDIGYFREDLSYYEDMEFILKYAMQYEFVYSPIPIFVYKKNNSDLSVNSRDLDKEYAYHATFKNFNFYAKMIIGKIVFFSIQNRFKNNNSKEAFSLLKKHFGGLFYIVFSVFYSKILKVDK</sequence>
<dbReference type="EMBL" id="QRDX01000003">
    <property type="protein sequence ID" value="RED48939.1"/>
    <property type="molecule type" value="Genomic_DNA"/>
</dbReference>
<keyword evidence="3" id="KW-1185">Reference proteome</keyword>
<dbReference type="Proteomes" id="UP000256629">
    <property type="component" value="Unassembled WGS sequence"/>
</dbReference>
<dbReference type="RefSeq" id="WP_116040307.1">
    <property type="nucleotide sequence ID" value="NZ_QRDX01000003.1"/>
</dbReference>
<dbReference type="AlphaFoldDB" id="A0A3D9HHE9"/>
<dbReference type="PANTHER" id="PTHR43685">
    <property type="entry name" value="GLYCOSYLTRANSFERASE"/>
    <property type="match status" value="1"/>
</dbReference>
<dbReference type="InterPro" id="IPR050834">
    <property type="entry name" value="Glycosyltransf_2"/>
</dbReference>
<proteinExistence type="predicted"/>
<dbReference type="GO" id="GO:0016740">
    <property type="term" value="F:transferase activity"/>
    <property type="evidence" value="ECO:0007669"/>
    <property type="project" value="UniProtKB-KW"/>
</dbReference>
<evidence type="ECO:0000313" key="2">
    <source>
        <dbReference type="EMBL" id="RED48939.1"/>
    </source>
</evidence>
<feature type="domain" description="Glycosyltransferase 2-like" evidence="1">
    <location>
        <begin position="10"/>
        <end position="171"/>
    </location>
</feature>
<dbReference type="OrthoDB" id="6307329at2"/>
<protein>
    <submittedName>
        <fullName evidence="2">GT2 family glycosyltransferase</fullName>
    </submittedName>
</protein>
<gene>
    <name evidence="2" type="ORF">DFQ02_103270</name>
</gene>
<comment type="caution">
    <text evidence="2">The sequence shown here is derived from an EMBL/GenBank/DDBJ whole genome shotgun (WGS) entry which is preliminary data.</text>
</comment>
<name>A0A3D9HHE9_9FLAO</name>
<accession>A0A3D9HHE9</accession>
<evidence type="ECO:0000259" key="1">
    <source>
        <dbReference type="Pfam" id="PF00535"/>
    </source>
</evidence>
<evidence type="ECO:0000313" key="3">
    <source>
        <dbReference type="Proteomes" id="UP000256629"/>
    </source>
</evidence>
<dbReference type="PANTHER" id="PTHR43685:SF2">
    <property type="entry name" value="GLYCOSYLTRANSFERASE 2-LIKE DOMAIN-CONTAINING PROTEIN"/>
    <property type="match status" value="1"/>
</dbReference>
<dbReference type="InterPro" id="IPR001173">
    <property type="entry name" value="Glyco_trans_2-like"/>
</dbReference>
<dbReference type="SUPFAM" id="SSF53448">
    <property type="entry name" value="Nucleotide-diphospho-sugar transferases"/>
    <property type="match status" value="1"/>
</dbReference>
<dbReference type="Pfam" id="PF00535">
    <property type="entry name" value="Glycos_transf_2"/>
    <property type="match status" value="1"/>
</dbReference>
<dbReference type="InterPro" id="IPR029044">
    <property type="entry name" value="Nucleotide-diphossugar_trans"/>
</dbReference>
<dbReference type="Gene3D" id="3.90.550.10">
    <property type="entry name" value="Spore Coat Polysaccharide Biosynthesis Protein SpsA, Chain A"/>
    <property type="match status" value="1"/>
</dbReference>
<organism evidence="2 3">
    <name type="scientific">Seonamhaeicola aphaedonensis</name>
    <dbReference type="NCBI Taxonomy" id="1461338"/>
    <lineage>
        <taxon>Bacteria</taxon>
        <taxon>Pseudomonadati</taxon>
        <taxon>Bacteroidota</taxon>
        <taxon>Flavobacteriia</taxon>
        <taxon>Flavobacteriales</taxon>
        <taxon>Flavobacteriaceae</taxon>
    </lineage>
</organism>
<reference evidence="2 3" key="1">
    <citation type="submission" date="2018-07" db="EMBL/GenBank/DDBJ databases">
        <title>Genomic Encyclopedia of Type Strains, Phase III (KMG-III): the genomes of soil and plant-associated and newly described type strains.</title>
        <authorList>
            <person name="Whitman W."/>
        </authorList>
    </citation>
    <scope>NUCLEOTIDE SEQUENCE [LARGE SCALE GENOMIC DNA]</scope>
    <source>
        <strain evidence="2 3">CECT 8487</strain>
    </source>
</reference>